<proteinExistence type="predicted"/>
<keyword evidence="3" id="KW-1185">Reference proteome</keyword>
<dbReference type="EMBL" id="LT841305">
    <property type="protein sequence ID" value="SMH64171.1"/>
    <property type="molecule type" value="Genomic_DNA"/>
</dbReference>
<accession>A0A060UP28</accession>
<dbReference type="RefSeq" id="WP_156103844.1">
    <property type="nucleotide sequence ID" value="NZ_CCCS020000034.1"/>
</dbReference>
<evidence type="ECO:0000313" key="1">
    <source>
        <dbReference type="EMBL" id="CDQ10210.1"/>
    </source>
</evidence>
<reference evidence="2 3" key="3">
    <citation type="submission" date="2017-03" db="EMBL/GenBank/DDBJ databases">
        <authorList>
            <person name="Regsiter A."/>
            <person name="William W."/>
        </authorList>
    </citation>
    <scope>NUCLEOTIDE SEQUENCE [LARGE SCALE GENOMIC DNA]</scope>
    <source>
        <strain evidence="2">PRJEB5721</strain>
    </source>
</reference>
<name>A0A060UP28_9PROT</name>
<dbReference type="AlphaFoldDB" id="A0A060UP28"/>
<dbReference type="EMBL" id="CCCS020000034">
    <property type="protein sequence ID" value="CDQ10210.1"/>
    <property type="molecule type" value="Genomic_DNA"/>
</dbReference>
<reference evidence="1" key="1">
    <citation type="submission" date="2014-03" db="EMBL/GenBank/DDBJ databases">
        <authorList>
            <person name="Genoscope - CEA"/>
        </authorList>
    </citation>
    <scope>NUCLEOTIDE SEQUENCE [LARGE SCALE GENOMIC DNA]</scope>
    <source>
        <strain evidence="1">CF27</strain>
    </source>
</reference>
<evidence type="ECO:0000313" key="2">
    <source>
        <dbReference type="EMBL" id="SMH64171.1"/>
    </source>
</evidence>
<reference evidence="1" key="2">
    <citation type="submission" date="2014-07" db="EMBL/GenBank/DDBJ databases">
        <title>Initial genome analysis of the psychrotolerant acidophile Acidithiobacillus ferrivorans CF27: insights into iron and sulfur oxidation pathways and into biofilm formation.</title>
        <authorList>
            <person name="Talla E."/>
            <person name="Hedrich S."/>
            <person name="Mangenot S."/>
            <person name="Ji B."/>
            <person name="Johnson D.B."/>
            <person name="Barbe V."/>
            <person name="Bonnefoy V."/>
        </authorList>
    </citation>
    <scope>NUCLEOTIDE SEQUENCE [LARGE SCALE GENOMIC DNA]</scope>
    <source>
        <strain evidence="1">CF27</strain>
    </source>
</reference>
<sequence length="46" mass="5057">MDKLWTNAVIRYNSDLLFRAEIHRKVGEGDKIANAILATAVATAKA</sequence>
<gene>
    <name evidence="2" type="ORF">AFERRI_10204</name>
    <name evidence="1" type="ORF">AFERRI_40162</name>
</gene>
<protein>
    <submittedName>
        <fullName evidence="1">Uncharacterized protein</fullName>
    </submittedName>
</protein>
<organism evidence="1">
    <name type="scientific">Acidithiobacillus ferrivorans</name>
    <dbReference type="NCBI Taxonomy" id="160808"/>
    <lineage>
        <taxon>Bacteria</taxon>
        <taxon>Pseudomonadati</taxon>
        <taxon>Pseudomonadota</taxon>
        <taxon>Acidithiobacillia</taxon>
        <taxon>Acidithiobacillales</taxon>
        <taxon>Acidithiobacillaceae</taxon>
        <taxon>Acidithiobacillus</taxon>
    </lineage>
</organism>
<dbReference type="Proteomes" id="UP000193925">
    <property type="component" value="Chromosome AFERRI"/>
</dbReference>
<evidence type="ECO:0000313" key="3">
    <source>
        <dbReference type="Proteomes" id="UP000193925"/>
    </source>
</evidence>